<evidence type="ECO:0000256" key="2">
    <source>
        <dbReference type="ARBA" id="ARBA00022729"/>
    </source>
</evidence>
<dbReference type="PRINTS" id="PR01805">
    <property type="entry name" value="VACJLIPOPROT"/>
</dbReference>
<dbReference type="RefSeq" id="WP_382421450.1">
    <property type="nucleotide sequence ID" value="NZ_JBHSCW010000003.1"/>
</dbReference>
<comment type="caution">
    <text evidence="3">The sequence shown here is derived from an EMBL/GenBank/DDBJ whole genome shotgun (WGS) entry which is preliminary data.</text>
</comment>
<proteinExistence type="inferred from homology"/>
<dbReference type="PANTHER" id="PTHR30035:SF3">
    <property type="entry name" value="INTERMEMBRANE PHOSPHOLIPID TRANSPORT SYSTEM LIPOPROTEIN MLAA"/>
    <property type="match status" value="1"/>
</dbReference>
<dbReference type="Proteomes" id="UP001595799">
    <property type="component" value="Unassembled WGS sequence"/>
</dbReference>
<accession>A0ABV8UIT8</accession>
<keyword evidence="2" id="KW-0732">Signal</keyword>
<organism evidence="3 4">
    <name type="scientific">Fodinicurvata halophila</name>
    <dbReference type="NCBI Taxonomy" id="1419723"/>
    <lineage>
        <taxon>Bacteria</taxon>
        <taxon>Pseudomonadati</taxon>
        <taxon>Pseudomonadota</taxon>
        <taxon>Alphaproteobacteria</taxon>
        <taxon>Rhodospirillales</taxon>
        <taxon>Rhodovibrionaceae</taxon>
        <taxon>Fodinicurvata</taxon>
    </lineage>
</organism>
<reference evidence="4" key="1">
    <citation type="journal article" date="2019" name="Int. J. Syst. Evol. Microbiol.">
        <title>The Global Catalogue of Microorganisms (GCM) 10K type strain sequencing project: providing services to taxonomists for standard genome sequencing and annotation.</title>
        <authorList>
            <consortium name="The Broad Institute Genomics Platform"/>
            <consortium name="The Broad Institute Genome Sequencing Center for Infectious Disease"/>
            <person name="Wu L."/>
            <person name="Ma J."/>
        </authorList>
    </citation>
    <scope>NUCLEOTIDE SEQUENCE [LARGE SCALE GENOMIC DNA]</scope>
    <source>
        <strain evidence="4">CECT 8472</strain>
    </source>
</reference>
<evidence type="ECO:0000256" key="1">
    <source>
        <dbReference type="ARBA" id="ARBA00010634"/>
    </source>
</evidence>
<name>A0ABV8UIT8_9PROT</name>
<evidence type="ECO:0000313" key="3">
    <source>
        <dbReference type="EMBL" id="MFC4351110.1"/>
    </source>
</evidence>
<gene>
    <name evidence="3" type="ORF">ACFOW6_06085</name>
</gene>
<comment type="similarity">
    <text evidence="1">Belongs to the MlaA family.</text>
</comment>
<dbReference type="Pfam" id="PF04333">
    <property type="entry name" value="MlaA"/>
    <property type="match status" value="1"/>
</dbReference>
<dbReference type="EMBL" id="JBHSCW010000003">
    <property type="protein sequence ID" value="MFC4351110.1"/>
    <property type="molecule type" value="Genomic_DNA"/>
</dbReference>
<keyword evidence="4" id="KW-1185">Reference proteome</keyword>
<keyword evidence="3" id="KW-0449">Lipoprotein</keyword>
<dbReference type="InterPro" id="IPR007428">
    <property type="entry name" value="MlaA"/>
</dbReference>
<dbReference type="PANTHER" id="PTHR30035">
    <property type="entry name" value="LIPOPROTEIN VACJ-RELATED"/>
    <property type="match status" value="1"/>
</dbReference>
<protein>
    <submittedName>
        <fullName evidence="3">VacJ family lipoprotein</fullName>
    </submittedName>
</protein>
<evidence type="ECO:0000313" key="4">
    <source>
        <dbReference type="Proteomes" id="UP001595799"/>
    </source>
</evidence>
<sequence>MLFLAGCGQIPESQRQAGQPVDLLAPGAVQYAQNSGDESDILSDEDAEAIYGSSTPVESDDPLELLNRFVFAFNEALDVILIRPMAVTYRDLFPDPVKDSVRNFLRHLRSPVIFANDLLQGNPDRASDTAARFFINTAFGLGFFDPASELGHPYHDEDFGQTMATYGAGEGAYIVLPVLGPSSLRDTGGRVVDMFFDPLTYLLDGDAAMQESIVRAGVKGLDYRSRNIENFDEIMEDSVDPYARFRSLWRQNRQYEIENRDNKVEGLN</sequence>